<evidence type="ECO:0000256" key="1">
    <source>
        <dbReference type="SAM" id="MobiDB-lite"/>
    </source>
</evidence>
<protein>
    <submittedName>
        <fullName evidence="2">Uncharacterized protein</fullName>
    </submittedName>
</protein>
<organism evidence="2">
    <name type="scientific">Chromera velia CCMP2878</name>
    <dbReference type="NCBI Taxonomy" id="1169474"/>
    <lineage>
        <taxon>Eukaryota</taxon>
        <taxon>Sar</taxon>
        <taxon>Alveolata</taxon>
        <taxon>Colpodellida</taxon>
        <taxon>Chromeraceae</taxon>
        <taxon>Chromera</taxon>
    </lineage>
</organism>
<feature type="region of interest" description="Disordered" evidence="1">
    <location>
        <begin position="28"/>
        <end position="56"/>
    </location>
</feature>
<dbReference type="EMBL" id="CDMZ01003704">
    <property type="protein sequence ID" value="CEM47303.1"/>
    <property type="molecule type" value="Genomic_DNA"/>
</dbReference>
<accession>A0A0G4HSD0</accession>
<reference evidence="2" key="1">
    <citation type="submission" date="2014-11" db="EMBL/GenBank/DDBJ databases">
        <authorList>
            <person name="Otto D Thomas"/>
            <person name="Naeem Raeece"/>
        </authorList>
    </citation>
    <scope>NUCLEOTIDE SEQUENCE</scope>
</reference>
<proteinExistence type="predicted"/>
<dbReference type="AlphaFoldDB" id="A0A0G4HSD0"/>
<name>A0A0G4HSD0_9ALVE</name>
<dbReference type="VEuPathDB" id="CryptoDB:Cvel_31035"/>
<feature type="region of interest" description="Disordered" evidence="1">
    <location>
        <begin position="1"/>
        <end position="20"/>
    </location>
</feature>
<gene>
    <name evidence="2" type="ORF">Cvel_31035</name>
</gene>
<evidence type="ECO:0000313" key="2">
    <source>
        <dbReference type="EMBL" id="CEM47303.1"/>
    </source>
</evidence>
<sequence>MRVDGGASSTGGKEREESALGFSTLFGSLTSDENAEEEEVARGSTPVGGEDDDGMCSPSPLRDSFFISRGAVVFVLLWRLVGGASGELWGSGRNGFEAMTLLSVRR</sequence>